<dbReference type="EMBL" id="MCGT01000001">
    <property type="protein sequence ID" value="ORX63062.1"/>
    <property type="molecule type" value="Genomic_DNA"/>
</dbReference>
<comment type="caution">
    <text evidence="1">The sequence shown here is derived from an EMBL/GenBank/DDBJ whole genome shotgun (WGS) entry which is preliminary data.</text>
</comment>
<dbReference type="AlphaFoldDB" id="A0A1X2GYH2"/>
<evidence type="ECO:0000313" key="2">
    <source>
        <dbReference type="Proteomes" id="UP000242146"/>
    </source>
</evidence>
<protein>
    <submittedName>
        <fullName evidence="1">Uncharacterized protein</fullName>
    </submittedName>
</protein>
<organism evidence="1 2">
    <name type="scientific">Hesseltinella vesiculosa</name>
    <dbReference type="NCBI Taxonomy" id="101127"/>
    <lineage>
        <taxon>Eukaryota</taxon>
        <taxon>Fungi</taxon>
        <taxon>Fungi incertae sedis</taxon>
        <taxon>Mucoromycota</taxon>
        <taxon>Mucoromycotina</taxon>
        <taxon>Mucoromycetes</taxon>
        <taxon>Mucorales</taxon>
        <taxon>Cunninghamellaceae</taxon>
        <taxon>Hesseltinella</taxon>
    </lineage>
</organism>
<gene>
    <name evidence="1" type="ORF">DM01DRAFT_323466</name>
</gene>
<evidence type="ECO:0000313" key="1">
    <source>
        <dbReference type="EMBL" id="ORX63062.1"/>
    </source>
</evidence>
<proteinExistence type="predicted"/>
<dbReference type="OrthoDB" id="2250876at2759"/>
<name>A0A1X2GYH2_9FUNG</name>
<dbReference type="STRING" id="101127.A0A1X2GYH2"/>
<reference evidence="1 2" key="1">
    <citation type="submission" date="2016-07" db="EMBL/GenBank/DDBJ databases">
        <title>Pervasive Adenine N6-methylation of Active Genes in Fungi.</title>
        <authorList>
            <consortium name="DOE Joint Genome Institute"/>
            <person name="Mondo S.J."/>
            <person name="Dannebaum R.O."/>
            <person name="Kuo R.C."/>
            <person name="Labutti K."/>
            <person name="Haridas S."/>
            <person name="Kuo A."/>
            <person name="Salamov A."/>
            <person name="Ahrendt S.R."/>
            <person name="Lipzen A."/>
            <person name="Sullivan W."/>
            <person name="Andreopoulos W.B."/>
            <person name="Clum A."/>
            <person name="Lindquist E."/>
            <person name="Daum C."/>
            <person name="Ramamoorthy G.K."/>
            <person name="Gryganskyi A."/>
            <person name="Culley D."/>
            <person name="Magnuson J.K."/>
            <person name="James T.Y."/>
            <person name="O'Malley M.A."/>
            <person name="Stajich J.E."/>
            <person name="Spatafora J.W."/>
            <person name="Visel A."/>
            <person name="Grigoriev I.V."/>
        </authorList>
    </citation>
    <scope>NUCLEOTIDE SEQUENCE [LARGE SCALE GENOMIC DNA]</scope>
    <source>
        <strain evidence="1 2">NRRL 3301</strain>
    </source>
</reference>
<accession>A0A1X2GYH2</accession>
<keyword evidence="2" id="KW-1185">Reference proteome</keyword>
<dbReference type="Proteomes" id="UP000242146">
    <property type="component" value="Unassembled WGS sequence"/>
</dbReference>
<sequence>MALIEHNDSPLKAEYNALTYPANGKSVVGKLTDDECAEPVKTSSANMVHTSPFQRLLATRVYTEIDQNVCVLLYADWDQQSGAKFACAQALAGCIIMNEDSGRSILVNTMEVYG</sequence>